<reference evidence="1 2" key="1">
    <citation type="submission" date="2011-10" db="EMBL/GenBank/DDBJ databases">
        <title>Genome sequence of Gluconobacter morbifer G707, isolated from Drosophila gut.</title>
        <authorList>
            <person name="Lee W.-J."/>
            <person name="Kim E.-K."/>
        </authorList>
    </citation>
    <scope>NUCLEOTIDE SEQUENCE [LARGE SCALE GENOMIC DNA]</scope>
    <source>
        <strain evidence="1 2">G707</strain>
    </source>
</reference>
<dbReference type="Proteomes" id="UP000004949">
    <property type="component" value="Unassembled WGS sequence"/>
</dbReference>
<comment type="caution">
    <text evidence="1">The sequence shown here is derived from an EMBL/GenBank/DDBJ whole genome shotgun (WGS) entry which is preliminary data.</text>
</comment>
<dbReference type="AlphaFoldDB" id="G6XLA0"/>
<keyword evidence="2" id="KW-1185">Reference proteome</keyword>
<evidence type="ECO:0000313" key="1">
    <source>
        <dbReference type="EMBL" id="EHH67528.1"/>
    </source>
</evidence>
<proteinExistence type="predicted"/>
<accession>G6XLA0</accession>
<protein>
    <submittedName>
        <fullName evidence="1">Uncharacterized protein</fullName>
    </submittedName>
</protein>
<dbReference type="EMBL" id="AGQV01000010">
    <property type="protein sequence ID" value="EHH67528.1"/>
    <property type="molecule type" value="Genomic_DNA"/>
</dbReference>
<dbReference type="PATRIC" id="fig|1088869.3.peg.2514"/>
<sequence length="53" mass="6172">MASGQAHELLCAYALSDDLPYPAIYVVRDHGHVSRKFHEYLWSRRDAYPVRPL</sequence>
<name>G6XLA0_9PROT</name>
<organism evidence="1 2">
    <name type="scientific">Gluconobacter morbifer G707</name>
    <dbReference type="NCBI Taxonomy" id="1088869"/>
    <lineage>
        <taxon>Bacteria</taxon>
        <taxon>Pseudomonadati</taxon>
        <taxon>Pseudomonadota</taxon>
        <taxon>Alphaproteobacteria</taxon>
        <taxon>Acetobacterales</taxon>
        <taxon>Acetobacteraceae</taxon>
        <taxon>Gluconobacter</taxon>
    </lineage>
</organism>
<evidence type="ECO:0000313" key="2">
    <source>
        <dbReference type="Proteomes" id="UP000004949"/>
    </source>
</evidence>
<gene>
    <name evidence="1" type="ORF">GMO_25230</name>
</gene>